<dbReference type="Proteomes" id="UP000002036">
    <property type="component" value="Chromosome F"/>
</dbReference>
<reference evidence="3 4" key="1">
    <citation type="journal article" date="2009" name="Genome Res.">
        <title>Comparative genomics of protoploid Saccharomycetaceae.</title>
        <authorList>
            <consortium name="The Genolevures Consortium"/>
            <person name="Souciet J.-L."/>
            <person name="Dujon B."/>
            <person name="Gaillardin C."/>
            <person name="Johnston M."/>
            <person name="Baret P.V."/>
            <person name="Cliften P."/>
            <person name="Sherman D.J."/>
            <person name="Weissenbach J."/>
            <person name="Westhof E."/>
            <person name="Wincker P."/>
            <person name="Jubin C."/>
            <person name="Poulain J."/>
            <person name="Barbe V."/>
            <person name="Segurens B."/>
            <person name="Artiguenave F."/>
            <person name="Anthouard V."/>
            <person name="Vacherie B."/>
            <person name="Val M.-E."/>
            <person name="Fulton R.S."/>
            <person name="Minx P."/>
            <person name="Wilson R."/>
            <person name="Durrens P."/>
            <person name="Jean G."/>
            <person name="Marck C."/>
            <person name="Martin T."/>
            <person name="Nikolski M."/>
            <person name="Rolland T."/>
            <person name="Seret M.-L."/>
            <person name="Casaregola S."/>
            <person name="Despons L."/>
            <person name="Fairhead C."/>
            <person name="Fischer G."/>
            <person name="Lafontaine I."/>
            <person name="Leh V."/>
            <person name="Lemaire M."/>
            <person name="de Montigny J."/>
            <person name="Neuveglise C."/>
            <person name="Thierry A."/>
            <person name="Blanc-Lenfle I."/>
            <person name="Bleykasten C."/>
            <person name="Diffels J."/>
            <person name="Fritsch E."/>
            <person name="Frangeul L."/>
            <person name="Goeffon A."/>
            <person name="Jauniaux N."/>
            <person name="Kachouri-Lafond R."/>
            <person name="Payen C."/>
            <person name="Potier S."/>
            <person name="Pribylova L."/>
            <person name="Ozanne C."/>
            <person name="Richard G.-F."/>
            <person name="Sacerdot C."/>
            <person name="Straub M.-L."/>
            <person name="Talla E."/>
        </authorList>
    </citation>
    <scope>NUCLEOTIDE SEQUENCE [LARGE SCALE GENOMIC DNA]</scope>
    <source>
        <strain evidence="4">ATCC 56472 / CBS 6340 / NRRL Y-8284</strain>
    </source>
</reference>
<feature type="compositionally biased region" description="Low complexity" evidence="1">
    <location>
        <begin position="612"/>
        <end position="632"/>
    </location>
</feature>
<dbReference type="KEGG" id="lth:KLTH0F19602g"/>
<evidence type="ECO:0000313" key="4">
    <source>
        <dbReference type="Proteomes" id="UP000002036"/>
    </source>
</evidence>
<feature type="region of interest" description="Disordered" evidence="1">
    <location>
        <begin position="612"/>
        <end position="669"/>
    </location>
</feature>
<accession>C5DJW3</accession>
<keyword evidence="2" id="KW-0732">Signal</keyword>
<feature type="compositionally biased region" description="Low complexity" evidence="1">
    <location>
        <begin position="762"/>
        <end position="773"/>
    </location>
</feature>
<protein>
    <submittedName>
        <fullName evidence="3">KLTH0F19602p</fullName>
    </submittedName>
</protein>
<feature type="compositionally biased region" description="Basic and acidic residues" evidence="1">
    <location>
        <begin position="660"/>
        <end position="669"/>
    </location>
</feature>
<organism evidence="3 4">
    <name type="scientific">Lachancea thermotolerans (strain ATCC 56472 / CBS 6340 / NRRL Y-8284)</name>
    <name type="common">Yeast</name>
    <name type="synonym">Kluyveromyces thermotolerans</name>
    <dbReference type="NCBI Taxonomy" id="559295"/>
    <lineage>
        <taxon>Eukaryota</taxon>
        <taxon>Fungi</taxon>
        <taxon>Dikarya</taxon>
        <taxon>Ascomycota</taxon>
        <taxon>Saccharomycotina</taxon>
        <taxon>Saccharomycetes</taxon>
        <taxon>Saccharomycetales</taxon>
        <taxon>Saccharomycetaceae</taxon>
        <taxon>Lachancea</taxon>
    </lineage>
</organism>
<feature type="signal peptide" evidence="2">
    <location>
        <begin position="1"/>
        <end position="20"/>
    </location>
</feature>
<dbReference type="EMBL" id="CU928170">
    <property type="protein sequence ID" value="CAR24602.1"/>
    <property type="molecule type" value="Genomic_DNA"/>
</dbReference>
<keyword evidence="4" id="KW-1185">Reference proteome</keyword>
<dbReference type="OrthoDB" id="4060030at2759"/>
<gene>
    <name evidence="3" type="ordered locus">KLTH0F19602g</name>
</gene>
<dbReference type="FunCoup" id="C5DJW3">
    <property type="interactions" value="42"/>
</dbReference>
<dbReference type="RefSeq" id="XP_002555039.1">
    <property type="nucleotide sequence ID" value="XM_002554993.1"/>
</dbReference>
<name>C5DJW3_LACTC</name>
<dbReference type="OMA" id="QYAQHTS"/>
<evidence type="ECO:0000256" key="1">
    <source>
        <dbReference type="SAM" id="MobiDB-lite"/>
    </source>
</evidence>
<dbReference type="AlphaFoldDB" id="C5DJW3"/>
<dbReference type="InParanoid" id="C5DJW3"/>
<proteinExistence type="predicted"/>
<feature type="chain" id="PRO_5002950403" evidence="2">
    <location>
        <begin position="21"/>
        <end position="1000"/>
    </location>
</feature>
<dbReference type="STRING" id="559295.C5DJW3"/>
<dbReference type="HOGENOM" id="CLU_327902_0_0_1"/>
<evidence type="ECO:0000256" key="2">
    <source>
        <dbReference type="SAM" id="SignalP"/>
    </source>
</evidence>
<dbReference type="eggNOG" id="ENOG502RXY0">
    <property type="taxonomic scope" value="Eukaryota"/>
</dbReference>
<sequence>MVSLRNIFVGASCIVGLASAKYSNTSSSTVPSVPKTTPTAFFSSVHLVDSYTGTNSSNDKDHWFLVKAEVYISADYNSELYMTVPDDFQDVPQDSFDLLQGSNVVGTVEHNSSNVLAIKPKVSEDDRTATFNFLTRLSGSAKDSITSPTTVDYIFNVSSGPSIVETIDFVATNLSASQTNARVENDNSVTYTLDIPLSEYPGSFNLAASFISGNFTFDTSKTRVEAVLDIDDFNQPIKAINLTAFTDNSDESIINLSMGSQLSGGKFIRITYATMPVSGFAIVDTVSILNYPSLSNYKRDVSIVFEDYVPVSSAANIQDYGEQISVVSTSSFSKASPTATAGNSTSARSTSLYSVTLSQSTNTQRGNASLSTSGASFTATNVTLASTSTSVPTNVSKTITSALSIATGSVHINNTSGHALTTTNATTTSIPGSVSIFTSSDSSILANKTAASSAISTHNSSITTTTLITNSTSALSKNSSMPSQDDSVKYTYTVITQTSNGEFLVYTSFYPVATLSPSATARVSSTSESIYVINATLSYTRGYNSTGLSTNAFATNSLSTATKSGEFYEYTSLVPVATLSQDIKSSVIHTGGVSSRLSSGFSTRTKEIPSASTSRFTSTSSVSKKSSRGSLTHTKDASSKSSSRIPTSTKGFSSKASHGSSEKDRVSTEYRTERYLTNSVYTATSNGRVVEYTSWYPVTSVSPEKVTIKDDSAWAYTLSTEGGTLISSTATYTIGGQVSVITTLVPVNTETSKKASSRPGASPTKKSSVESSTTKHYLTTSTSCGSKACKTFTTYVDSAEHTQQYSTQVGVSANIGQSALGPDVTSYNSLLGSSTLPASSTSKGNTAVSFSGTNTKVSTNIVASSNGPVVTTYESLVGGSAGAKSSKTTIKSTKTGAMSTATTEASFSTSGADLSAQAFTSSVRVATSYSQSTGVEALSTGEVFIGQSTLSEKIASTGFQTQTVSGYFSSSVEVSTYDGAAAKIEGRLVGMIIGLSALFL</sequence>
<evidence type="ECO:0000313" key="3">
    <source>
        <dbReference type="EMBL" id="CAR24602.1"/>
    </source>
</evidence>
<feature type="region of interest" description="Disordered" evidence="1">
    <location>
        <begin position="750"/>
        <end position="773"/>
    </location>
</feature>
<dbReference type="GeneID" id="8293275"/>
<feature type="compositionally biased region" description="Polar residues" evidence="1">
    <location>
        <begin position="644"/>
        <end position="659"/>
    </location>
</feature>